<dbReference type="RefSeq" id="WP_077832900.1">
    <property type="nucleotide sequence ID" value="NZ_CP096983.1"/>
</dbReference>
<evidence type="ECO:0000313" key="1">
    <source>
        <dbReference type="EMBL" id="URZ13580.1"/>
    </source>
</evidence>
<proteinExistence type="predicted"/>
<gene>
    <name evidence="1" type="ORF">CROST_043460</name>
</gene>
<dbReference type="InterPro" id="IPR046286">
    <property type="entry name" value="DUF6323"/>
</dbReference>
<dbReference type="KEGG" id="crw:CROST_043460"/>
<dbReference type="STRING" id="84029.CROST_07990"/>
<dbReference type="EMBL" id="CP096983">
    <property type="protein sequence ID" value="URZ13580.1"/>
    <property type="molecule type" value="Genomic_DNA"/>
</dbReference>
<protein>
    <submittedName>
        <fullName evidence="1">Uncharacterized protein</fullName>
    </submittedName>
</protein>
<dbReference type="Proteomes" id="UP000190951">
    <property type="component" value="Chromosome"/>
</dbReference>
<organism evidence="1 2">
    <name type="scientific">Clostridium felsineum</name>
    <dbReference type="NCBI Taxonomy" id="36839"/>
    <lineage>
        <taxon>Bacteria</taxon>
        <taxon>Bacillati</taxon>
        <taxon>Bacillota</taxon>
        <taxon>Clostridia</taxon>
        <taxon>Eubacteriales</taxon>
        <taxon>Clostridiaceae</taxon>
        <taxon>Clostridium</taxon>
    </lineage>
</organism>
<reference evidence="1 2" key="1">
    <citation type="submission" date="2022-04" db="EMBL/GenBank/DDBJ databases">
        <title>Genome sequence of C. roseum typestrain.</title>
        <authorList>
            <person name="Poehlein A."/>
            <person name="Schoch T."/>
            <person name="Duerre P."/>
            <person name="Daniel R."/>
        </authorList>
    </citation>
    <scope>NUCLEOTIDE SEQUENCE [LARGE SCALE GENOMIC DNA]</scope>
    <source>
        <strain evidence="1 2">DSM 7320</strain>
    </source>
</reference>
<accession>A0A1S8LHB2</accession>
<name>A0A1S8LHB2_9CLOT</name>
<dbReference type="Pfam" id="PF19848">
    <property type="entry name" value="DUF6323"/>
    <property type="match status" value="1"/>
</dbReference>
<keyword evidence="2" id="KW-1185">Reference proteome</keyword>
<sequence length="155" mass="18269">MKNFIEVFQKNLLENQTFNEIVNCNEFTIKYGLKLYEKDVREIIKTRSDALIKNGRIEFGNEIISKIITTFCDSPYISQQNYSETINELIEIFYNFKNETLDYISDDEAIEIMKEKFDNHCRGSLELLEGTVLYKIANNIRSGFKDYANLDDEKE</sequence>
<evidence type="ECO:0000313" key="2">
    <source>
        <dbReference type="Proteomes" id="UP000190951"/>
    </source>
</evidence>
<dbReference type="AlphaFoldDB" id="A0A1S8LHB2"/>